<dbReference type="PANTHER" id="PTHR43179">
    <property type="entry name" value="RHAMNOSYLTRANSFERASE WBBL"/>
    <property type="match status" value="1"/>
</dbReference>
<evidence type="ECO:0000256" key="2">
    <source>
        <dbReference type="ARBA" id="ARBA00022676"/>
    </source>
</evidence>
<keyword evidence="3" id="KW-0808">Transferase</keyword>
<comment type="similarity">
    <text evidence="1">Belongs to the glycosyltransferase 2 family.</text>
</comment>
<evidence type="ECO:0000313" key="5">
    <source>
        <dbReference type="EMBL" id="NJR78127.1"/>
    </source>
</evidence>
<organism evidence="5 6">
    <name type="scientific">Sphingomonas corticis</name>
    <dbReference type="NCBI Taxonomy" id="2722791"/>
    <lineage>
        <taxon>Bacteria</taxon>
        <taxon>Pseudomonadati</taxon>
        <taxon>Pseudomonadota</taxon>
        <taxon>Alphaproteobacteria</taxon>
        <taxon>Sphingomonadales</taxon>
        <taxon>Sphingomonadaceae</taxon>
        <taxon>Sphingomonas</taxon>
    </lineage>
</organism>
<accession>A0ABX1CP33</accession>
<dbReference type="Proteomes" id="UP000732399">
    <property type="component" value="Unassembled WGS sequence"/>
</dbReference>
<comment type="caution">
    <text evidence="5">The sequence shown here is derived from an EMBL/GenBank/DDBJ whole genome shotgun (WGS) entry which is preliminary data.</text>
</comment>
<proteinExistence type="inferred from homology"/>
<dbReference type="PANTHER" id="PTHR43179:SF12">
    <property type="entry name" value="GALACTOFURANOSYLTRANSFERASE GLFT2"/>
    <property type="match status" value="1"/>
</dbReference>
<feature type="domain" description="Glycosyltransferase 2-like" evidence="4">
    <location>
        <begin position="20"/>
        <end position="142"/>
    </location>
</feature>
<dbReference type="EMBL" id="JAAVJH010000003">
    <property type="protein sequence ID" value="NJR78127.1"/>
    <property type="molecule type" value="Genomic_DNA"/>
</dbReference>
<gene>
    <name evidence="5" type="ORF">HBH26_05795</name>
</gene>
<protein>
    <submittedName>
        <fullName evidence="5">Glycosyltransferase family 2 protein</fullName>
    </submittedName>
</protein>
<evidence type="ECO:0000256" key="1">
    <source>
        <dbReference type="ARBA" id="ARBA00006739"/>
    </source>
</evidence>
<keyword evidence="6" id="KW-1185">Reference proteome</keyword>
<dbReference type="SUPFAM" id="SSF53448">
    <property type="entry name" value="Nucleotide-diphospho-sugar transferases"/>
    <property type="match status" value="1"/>
</dbReference>
<reference evidence="5 6" key="1">
    <citation type="submission" date="2020-03" db="EMBL/GenBank/DDBJ databases">
        <authorList>
            <person name="Wang L."/>
            <person name="He N."/>
            <person name="Li Y."/>
            <person name="Fang Y."/>
            <person name="Zhang F."/>
        </authorList>
    </citation>
    <scope>NUCLEOTIDE SEQUENCE [LARGE SCALE GENOMIC DNA]</scope>
    <source>
        <strain evidence="5 6">36D10-4-7</strain>
    </source>
</reference>
<dbReference type="InterPro" id="IPR001173">
    <property type="entry name" value="Glyco_trans_2-like"/>
</dbReference>
<name>A0ABX1CP33_9SPHN</name>
<evidence type="ECO:0000256" key="3">
    <source>
        <dbReference type="ARBA" id="ARBA00022679"/>
    </source>
</evidence>
<dbReference type="Pfam" id="PF00535">
    <property type="entry name" value="Glycos_transf_2"/>
    <property type="match status" value="1"/>
</dbReference>
<evidence type="ECO:0000313" key="6">
    <source>
        <dbReference type="Proteomes" id="UP000732399"/>
    </source>
</evidence>
<keyword evidence="2" id="KW-0328">Glycosyltransferase</keyword>
<dbReference type="Gene3D" id="3.90.550.10">
    <property type="entry name" value="Spore Coat Polysaccharide Biosynthesis Protein SpsA, Chain A"/>
    <property type="match status" value="1"/>
</dbReference>
<dbReference type="InterPro" id="IPR029044">
    <property type="entry name" value="Nucleotide-diphossugar_trans"/>
</dbReference>
<sequence length="314" mass="32940">MTSGAPVHVAVCLVGFRNPGDIAGALAALARSTHADFDVVVCENGGAAHRDALARQVGGALPGGQGVEVLPFDGNSGYAGGNNRCIAARPDAGAWWIVNPDARPAPDAMALLLAALADGRADAVGGTLLGDDGRVQAYGGRWEPRIARAVSIGKGERFDPAAAPEAAALDYILGASLMVTPHFLLVAGPMRDDYFLYGEEVEWCLRARARGLRLGIEPRAVIAHAQGTTTGDGGAFSRRPRLPVYLDQRNKVLILRDTGASMPWLRALGSLAALAARSARHRGWRQFGYGVAGWIDGLRGRRGIPGWLPPSSDA</sequence>
<evidence type="ECO:0000259" key="4">
    <source>
        <dbReference type="Pfam" id="PF00535"/>
    </source>
</evidence>